<dbReference type="AlphaFoldDB" id="A0A543FJ62"/>
<evidence type="ECO:0008006" key="3">
    <source>
        <dbReference type="Google" id="ProtNLM"/>
    </source>
</evidence>
<dbReference type="OrthoDB" id="2528227at2"/>
<keyword evidence="2" id="KW-1185">Reference proteome</keyword>
<accession>A0A543FJ62</accession>
<name>A0A543FJ62_9MICO</name>
<proteinExistence type="predicted"/>
<dbReference type="SUPFAM" id="SSF74650">
    <property type="entry name" value="Galactose mutarotase-like"/>
    <property type="match status" value="1"/>
</dbReference>
<dbReference type="InterPro" id="IPR014718">
    <property type="entry name" value="GH-type_carb-bd"/>
</dbReference>
<gene>
    <name evidence="1" type="ORF">FB391_0138</name>
</gene>
<organism evidence="1 2">
    <name type="scientific">Microbacterium kyungheense</name>
    <dbReference type="NCBI Taxonomy" id="1263636"/>
    <lineage>
        <taxon>Bacteria</taxon>
        <taxon>Bacillati</taxon>
        <taxon>Actinomycetota</taxon>
        <taxon>Actinomycetes</taxon>
        <taxon>Micrococcales</taxon>
        <taxon>Microbacteriaceae</taxon>
        <taxon>Microbacterium</taxon>
    </lineage>
</organism>
<reference evidence="1 2" key="1">
    <citation type="submission" date="2019-06" db="EMBL/GenBank/DDBJ databases">
        <title>Sequencing the genomes of 1000 actinobacteria strains.</title>
        <authorList>
            <person name="Klenk H.-P."/>
        </authorList>
    </citation>
    <scope>NUCLEOTIDE SEQUENCE [LARGE SCALE GENOMIC DNA]</scope>
    <source>
        <strain evidence="1 2">DSM 105492</strain>
    </source>
</reference>
<dbReference type="GO" id="GO:0003824">
    <property type="term" value="F:catalytic activity"/>
    <property type="evidence" value="ECO:0007669"/>
    <property type="project" value="InterPro"/>
</dbReference>
<evidence type="ECO:0000313" key="2">
    <source>
        <dbReference type="Proteomes" id="UP000320235"/>
    </source>
</evidence>
<sequence length="286" mass="30880">MTAGNPGRRHALRSPGGGFAVSVDETGARITSVVETSTGTEFLLQLAGRDHEEPEAPPAADSNRRWHERYAGGWHPLLPHAGDDRTVDGVSHPFHGEAAWRHWCTVAADEASCTLEVTLDTVPLVLRRRTEATDAGVRVRQCVENPSDAAVAITWTEHPAFAEVLAGPGAALTVDGERVDVHFPRPGERHGAFRSVPSGTRGVARLRGGGWDAVLRWDPALFPQLHVWQEHRFTPGFPWWGATSTIALEPASRPYDVTDETLGPILVPARGAVTADFSLSLARTGP</sequence>
<comment type="caution">
    <text evidence="1">The sequence shown here is derived from an EMBL/GenBank/DDBJ whole genome shotgun (WGS) entry which is preliminary data.</text>
</comment>
<dbReference type="Proteomes" id="UP000320235">
    <property type="component" value="Unassembled WGS sequence"/>
</dbReference>
<dbReference type="GO" id="GO:0005975">
    <property type="term" value="P:carbohydrate metabolic process"/>
    <property type="evidence" value="ECO:0007669"/>
    <property type="project" value="InterPro"/>
</dbReference>
<dbReference type="EMBL" id="VFPE01000001">
    <property type="protein sequence ID" value="TQM33855.1"/>
    <property type="molecule type" value="Genomic_DNA"/>
</dbReference>
<protein>
    <recommendedName>
        <fullName evidence="3">Galactose mutarotase-like enzyme</fullName>
    </recommendedName>
</protein>
<dbReference type="RefSeq" id="WP_141892395.1">
    <property type="nucleotide sequence ID" value="NZ_BAABLH010000013.1"/>
</dbReference>
<dbReference type="Gene3D" id="2.70.98.10">
    <property type="match status" value="1"/>
</dbReference>
<dbReference type="GO" id="GO:0030246">
    <property type="term" value="F:carbohydrate binding"/>
    <property type="evidence" value="ECO:0007669"/>
    <property type="project" value="InterPro"/>
</dbReference>
<evidence type="ECO:0000313" key="1">
    <source>
        <dbReference type="EMBL" id="TQM33855.1"/>
    </source>
</evidence>
<dbReference type="InterPro" id="IPR011013">
    <property type="entry name" value="Gal_mutarotase_sf_dom"/>
</dbReference>